<keyword evidence="4" id="KW-1185">Reference proteome</keyword>
<sequence length="650" mass="75348">MTTKTNPEDNLHRSTVAALAKISKYYNLTSDCFTICTVLDPRFGIEYYKNDKGANSESYTKIMDTVNCEYQINYAPSNGTTATSIQNVSKYTPFKSRVSSNPCNEFENYCNDTRIKLANKIPITEKTFSDFLEPINNSLFIDNLYSDLSFDEFERAYKSLKRNKATGADEINGNIVIDCFENLKCILYKVFRASIQQGVFPDQLKIAKVTPIYKDGKKSNISNYRPISVLSTFSKILERIIYNRTYNYLNLNKLLYKYQFGLKKNCSTEQAITQFIREISNSFGRSQYTLELCVLVNIWYILPCEIIFFCQIILYFQNKRGKVEALLKLETFSQREIAKRCGLSKTAVFTIKKRLDFGFTSSPRRSTSGRKPVMTPRARRVLLANVRKNRRMTSKQLQGVLEEHQINVSTSCVRRWLIQDGFVARRPRKKPLLTNAQQMRRLQWAMDHKDWTTEQWRKVCFSDESMFEILDDKCQYVRRRSGEEFHPQCLVKTVKHPTSVMIWSMISSHGVGALRIVEGRMNQHQYINILEKSLLPQLPIHFPDGDFIFQQDGAPCHRALSVTNFLNRNNVPILPWTGKSPDMNPIENLWMIVKKRIADRKPTTKVALIEALIEVWTHDPEIQDMCPRLIDGMPKRVEKLIAARGASTKY</sequence>
<evidence type="ECO:0000313" key="5">
    <source>
        <dbReference type="RefSeq" id="XP_065662605.1"/>
    </source>
</evidence>
<feature type="domain" description="Tc1-like transposase DDE" evidence="3">
    <location>
        <begin position="459"/>
        <end position="605"/>
    </location>
</feature>
<dbReference type="RefSeq" id="XP_065662605.1">
    <property type="nucleotide sequence ID" value="XM_065806533.1"/>
</dbReference>
<evidence type="ECO:0000256" key="1">
    <source>
        <dbReference type="SAM" id="Phobius"/>
    </source>
</evidence>
<dbReference type="InterPro" id="IPR052338">
    <property type="entry name" value="Transposase_5"/>
</dbReference>
<dbReference type="InterPro" id="IPR043502">
    <property type="entry name" value="DNA/RNA_pol_sf"/>
</dbReference>
<dbReference type="PANTHER" id="PTHR23022">
    <property type="entry name" value="TRANSPOSABLE ELEMENT-RELATED"/>
    <property type="match status" value="1"/>
</dbReference>
<gene>
    <name evidence="5" type="primary">LOC136085244</name>
</gene>
<evidence type="ECO:0000259" key="3">
    <source>
        <dbReference type="Pfam" id="PF13358"/>
    </source>
</evidence>
<dbReference type="GeneID" id="136085244"/>
<dbReference type="Gene3D" id="3.30.420.10">
    <property type="entry name" value="Ribonuclease H-like superfamily/Ribonuclease H"/>
    <property type="match status" value="1"/>
</dbReference>
<dbReference type="InterPro" id="IPR009057">
    <property type="entry name" value="Homeodomain-like_sf"/>
</dbReference>
<evidence type="ECO:0000259" key="2">
    <source>
        <dbReference type="Pfam" id="PF01498"/>
    </source>
</evidence>
<dbReference type="Proteomes" id="UP001652625">
    <property type="component" value="Chromosome 09"/>
</dbReference>
<feature type="domain" description="Transposase Tc1-like" evidence="2">
    <location>
        <begin position="379"/>
        <end position="450"/>
    </location>
</feature>
<keyword evidence="1" id="KW-0812">Transmembrane</keyword>
<name>A0ABM4CLE4_HYDVU</name>
<dbReference type="InterPro" id="IPR038717">
    <property type="entry name" value="Tc1-like_DDE_dom"/>
</dbReference>
<dbReference type="SUPFAM" id="SSF46689">
    <property type="entry name" value="Homeodomain-like"/>
    <property type="match status" value="1"/>
</dbReference>
<dbReference type="SUPFAM" id="SSF56672">
    <property type="entry name" value="DNA/RNA polymerases"/>
    <property type="match status" value="1"/>
</dbReference>
<proteinExistence type="predicted"/>
<keyword evidence="1" id="KW-1133">Transmembrane helix</keyword>
<reference evidence="5" key="1">
    <citation type="submission" date="2025-08" db="UniProtKB">
        <authorList>
            <consortium name="RefSeq"/>
        </authorList>
    </citation>
    <scope>IDENTIFICATION</scope>
</reference>
<dbReference type="Pfam" id="PF01498">
    <property type="entry name" value="HTH_Tnp_Tc3_2"/>
    <property type="match status" value="1"/>
</dbReference>
<dbReference type="Pfam" id="PF13358">
    <property type="entry name" value="DDE_3"/>
    <property type="match status" value="1"/>
</dbReference>
<dbReference type="PANTHER" id="PTHR23022:SF135">
    <property type="entry name" value="SI:DKEY-77F5.3"/>
    <property type="match status" value="1"/>
</dbReference>
<feature type="transmembrane region" description="Helical" evidence="1">
    <location>
        <begin position="298"/>
        <end position="316"/>
    </location>
</feature>
<protein>
    <submittedName>
        <fullName evidence="5">Uncharacterized protein LOC136085244</fullName>
    </submittedName>
</protein>
<dbReference type="InterPro" id="IPR036397">
    <property type="entry name" value="RNaseH_sf"/>
</dbReference>
<accession>A0ABM4CLE4</accession>
<keyword evidence="1" id="KW-0472">Membrane</keyword>
<evidence type="ECO:0000313" key="4">
    <source>
        <dbReference type="Proteomes" id="UP001652625"/>
    </source>
</evidence>
<organism evidence="4 5">
    <name type="scientific">Hydra vulgaris</name>
    <name type="common">Hydra</name>
    <name type="synonym">Hydra attenuata</name>
    <dbReference type="NCBI Taxonomy" id="6087"/>
    <lineage>
        <taxon>Eukaryota</taxon>
        <taxon>Metazoa</taxon>
        <taxon>Cnidaria</taxon>
        <taxon>Hydrozoa</taxon>
        <taxon>Hydroidolina</taxon>
        <taxon>Anthoathecata</taxon>
        <taxon>Aplanulata</taxon>
        <taxon>Hydridae</taxon>
        <taxon>Hydra</taxon>
    </lineage>
</organism>
<dbReference type="InterPro" id="IPR002492">
    <property type="entry name" value="Transposase_Tc1-like"/>
</dbReference>